<evidence type="ECO:0000256" key="2">
    <source>
        <dbReference type="ARBA" id="ARBA00023136"/>
    </source>
</evidence>
<gene>
    <name evidence="5" type="ORF">ESB13_18720</name>
</gene>
<dbReference type="OrthoDB" id="1086219at2"/>
<evidence type="ECO:0000256" key="1">
    <source>
        <dbReference type="ARBA" id="ARBA00004442"/>
    </source>
</evidence>
<reference evidence="5 6" key="1">
    <citation type="submission" date="2019-01" db="EMBL/GenBank/DDBJ databases">
        <title>Filimonas sp. strain TTM-71.</title>
        <authorList>
            <person name="Chen W.-M."/>
        </authorList>
    </citation>
    <scope>NUCLEOTIDE SEQUENCE [LARGE SCALE GENOMIC DNA]</scope>
    <source>
        <strain evidence="5 6">TTM-71</strain>
    </source>
</reference>
<dbReference type="GO" id="GO:0009279">
    <property type="term" value="C:cell outer membrane"/>
    <property type="evidence" value="ECO:0007669"/>
    <property type="project" value="UniProtKB-SubCell"/>
</dbReference>
<accession>A0A4Q1D1T2</accession>
<dbReference type="Gene3D" id="2.40.170.20">
    <property type="entry name" value="TonB-dependent receptor, beta-barrel domain"/>
    <property type="match status" value="1"/>
</dbReference>
<dbReference type="AlphaFoldDB" id="A0A4Q1D1T2"/>
<name>A0A4Q1D1T2_9BACT</name>
<dbReference type="SUPFAM" id="SSF49464">
    <property type="entry name" value="Carboxypeptidase regulatory domain-like"/>
    <property type="match status" value="1"/>
</dbReference>
<dbReference type="InterPro" id="IPR008969">
    <property type="entry name" value="CarboxyPept-like_regulatory"/>
</dbReference>
<protein>
    <recommendedName>
        <fullName evidence="4">Outer membrane protein beta-barrel domain-containing protein</fullName>
    </recommendedName>
</protein>
<dbReference type="EMBL" id="SDHZ01000003">
    <property type="protein sequence ID" value="RXK81826.1"/>
    <property type="molecule type" value="Genomic_DNA"/>
</dbReference>
<dbReference type="Gene3D" id="2.60.40.1120">
    <property type="entry name" value="Carboxypeptidase-like, regulatory domain"/>
    <property type="match status" value="1"/>
</dbReference>
<sequence length="920" mass="102002">MKISILTILTLFVVQTITYGQSAVIGGKVQDSTSHTAIDGADIFLLGRESRKPLLHVRADSMGFVLRQVPNGNFRIVVSAAGYNSDTLPVIVNASDSLSLAVLLKPLANELDGVVVKANPKPISVKGDTVVFHADAFAVRPNAQLEDLLRKLPGIDVDKDGNITMQGQKIDKITVNGKDFFLGNIKQANSLPAEMISSIEAFGTQSERAKFSKVRENSQTRTLNIKTKKGMDQAVFGNAYASKGQGDSYAAGGQFTRFGGERMLMGGLKLNNINNRFSGVESKNMGPQNGIQSTASFNINYREKWGQKLTAALSFDNSNQKMDVLQTTSRRTFFSDSSLQENRLGQSVNKTASYPVNLSLTYDVDSMNQLQLISGITVSNGNNRNQDTAAIQTLLNNNNNYLSSKTETNNTSRQNSVSLNNQLEWRHRFNKAGRTLQWGVTQSTQTSNSPGSLYSLLNGYDRSGNITQQTLTNQQFTQDTKGSGYGTSVMYTEPLARDHQLSFTYSFNTDLQTNDRRSNDFDSLTGAYSKPNTLTTNRFNNRNSSHRVEGSYGMNRKDINYQLGLGWQHTTLDNQNFAPDRNTRQQFTNLFPRAMINFNLGKGKSLSVNYNGMSSAPTLEQLQPLPDLTNPLLVKTGNPDLKQSFNHSISANLNSYSMKTFKGIMLSVQGDMVQNQIVASTKLQAGGVQEQRYMNINGTYHLGTMASYSFGLSKTKGTRNSGSISSRLRYGHDMGMINGEQNTTNSVSWGQTVKFNYSIANQFIAELVGGSEYSDYRYSVNPAQNTRSWTQNATLNLSYELPFGINIQSTYSWMHQGTSGLLPSQSSGVLNAAIFKRLFEKQQWQIRLSGFDLLNTNRNYTQSAAFNYVYTNQTNQLQRMLLLSLVYDFRMYPGLKKGEKSPYSAPHSPYGAYGMGSRMM</sequence>
<dbReference type="Pfam" id="PF13715">
    <property type="entry name" value="CarbopepD_reg_2"/>
    <property type="match status" value="1"/>
</dbReference>
<evidence type="ECO:0000313" key="5">
    <source>
        <dbReference type="EMBL" id="RXK81826.1"/>
    </source>
</evidence>
<evidence type="ECO:0000256" key="3">
    <source>
        <dbReference type="ARBA" id="ARBA00023237"/>
    </source>
</evidence>
<comment type="caution">
    <text evidence="5">The sequence shown here is derived from an EMBL/GenBank/DDBJ whole genome shotgun (WGS) entry which is preliminary data.</text>
</comment>
<organism evidence="5 6">
    <name type="scientific">Filimonas effusa</name>
    <dbReference type="NCBI Taxonomy" id="2508721"/>
    <lineage>
        <taxon>Bacteria</taxon>
        <taxon>Pseudomonadati</taxon>
        <taxon>Bacteroidota</taxon>
        <taxon>Chitinophagia</taxon>
        <taxon>Chitinophagales</taxon>
        <taxon>Chitinophagaceae</taxon>
        <taxon>Filimonas</taxon>
    </lineage>
</organism>
<keyword evidence="2" id="KW-0472">Membrane</keyword>
<feature type="domain" description="Outer membrane protein beta-barrel" evidence="4">
    <location>
        <begin position="427"/>
        <end position="767"/>
    </location>
</feature>
<keyword evidence="6" id="KW-1185">Reference proteome</keyword>
<evidence type="ECO:0000313" key="6">
    <source>
        <dbReference type="Proteomes" id="UP000290545"/>
    </source>
</evidence>
<evidence type="ECO:0000259" key="4">
    <source>
        <dbReference type="Pfam" id="PF14905"/>
    </source>
</evidence>
<dbReference type="InterPro" id="IPR036942">
    <property type="entry name" value="Beta-barrel_TonB_sf"/>
</dbReference>
<proteinExistence type="predicted"/>
<dbReference type="Pfam" id="PF14905">
    <property type="entry name" value="OMP_b-brl_3"/>
    <property type="match status" value="1"/>
</dbReference>
<comment type="subcellular location">
    <subcellularLocation>
        <location evidence="1">Cell outer membrane</location>
    </subcellularLocation>
</comment>
<dbReference type="SUPFAM" id="SSF56935">
    <property type="entry name" value="Porins"/>
    <property type="match status" value="1"/>
</dbReference>
<keyword evidence="3" id="KW-0998">Cell outer membrane</keyword>
<dbReference type="RefSeq" id="WP_129005223.1">
    <property type="nucleotide sequence ID" value="NZ_SDHZ01000003.1"/>
</dbReference>
<dbReference type="InterPro" id="IPR041700">
    <property type="entry name" value="OMP_b-brl_3"/>
</dbReference>
<dbReference type="Proteomes" id="UP000290545">
    <property type="component" value="Unassembled WGS sequence"/>
</dbReference>